<dbReference type="RefSeq" id="WP_119743061.1">
    <property type="nucleotide sequence ID" value="NZ_QYUN01000003.1"/>
</dbReference>
<evidence type="ECO:0000256" key="3">
    <source>
        <dbReference type="ARBA" id="ARBA00023163"/>
    </source>
</evidence>
<dbReference type="PRINTS" id="PR00035">
    <property type="entry name" value="HTHGNTR"/>
</dbReference>
<organism evidence="5 6">
    <name type="scientific">Noviherbaspirillum cavernae</name>
    <dbReference type="NCBI Taxonomy" id="2320862"/>
    <lineage>
        <taxon>Bacteria</taxon>
        <taxon>Pseudomonadati</taxon>
        <taxon>Pseudomonadota</taxon>
        <taxon>Betaproteobacteria</taxon>
        <taxon>Burkholderiales</taxon>
        <taxon>Oxalobacteraceae</taxon>
        <taxon>Noviherbaspirillum</taxon>
    </lineage>
</organism>
<dbReference type="PANTHER" id="PTHR43537:SF51">
    <property type="entry name" value="HTH-TYPE TRANSCRIPTIONAL REGULATOR LGOR-RELATED"/>
    <property type="match status" value="1"/>
</dbReference>
<dbReference type="GO" id="GO:0043565">
    <property type="term" value="F:sequence-specific DNA binding"/>
    <property type="evidence" value="ECO:0007669"/>
    <property type="project" value="InterPro"/>
</dbReference>
<reference evidence="5 6" key="1">
    <citation type="submission" date="2018-09" db="EMBL/GenBank/DDBJ databases">
        <authorList>
            <person name="Zhu H."/>
        </authorList>
    </citation>
    <scope>NUCLEOTIDE SEQUENCE [LARGE SCALE GENOMIC DNA]</scope>
    <source>
        <strain evidence="5 6">K2R10-39</strain>
    </source>
</reference>
<dbReference type="SUPFAM" id="SSF48008">
    <property type="entry name" value="GntR ligand-binding domain-like"/>
    <property type="match status" value="1"/>
</dbReference>
<dbReference type="SUPFAM" id="SSF46785">
    <property type="entry name" value="Winged helix' DNA-binding domain"/>
    <property type="match status" value="1"/>
</dbReference>
<dbReference type="AlphaFoldDB" id="A0A418WW81"/>
<evidence type="ECO:0000313" key="6">
    <source>
        <dbReference type="Proteomes" id="UP000285190"/>
    </source>
</evidence>
<keyword evidence="6" id="KW-1185">Reference proteome</keyword>
<dbReference type="Pfam" id="PF00392">
    <property type="entry name" value="GntR"/>
    <property type="match status" value="1"/>
</dbReference>
<dbReference type="PANTHER" id="PTHR43537">
    <property type="entry name" value="TRANSCRIPTIONAL REGULATOR, GNTR FAMILY"/>
    <property type="match status" value="1"/>
</dbReference>
<dbReference type="InterPro" id="IPR000485">
    <property type="entry name" value="AsnC-type_HTH_dom"/>
</dbReference>
<feature type="domain" description="HTH gntR-type" evidence="4">
    <location>
        <begin position="11"/>
        <end position="78"/>
    </location>
</feature>
<dbReference type="InterPro" id="IPR008920">
    <property type="entry name" value="TF_FadR/GntR_C"/>
</dbReference>
<keyword evidence="1" id="KW-0805">Transcription regulation</keyword>
<dbReference type="PRINTS" id="PR00033">
    <property type="entry name" value="HTHASNC"/>
</dbReference>
<evidence type="ECO:0000256" key="2">
    <source>
        <dbReference type="ARBA" id="ARBA00023125"/>
    </source>
</evidence>
<dbReference type="InterPro" id="IPR036388">
    <property type="entry name" value="WH-like_DNA-bd_sf"/>
</dbReference>
<name>A0A418WW81_9BURK</name>
<dbReference type="InterPro" id="IPR011711">
    <property type="entry name" value="GntR_C"/>
</dbReference>
<gene>
    <name evidence="5" type="ORF">D3870_21385</name>
</gene>
<dbReference type="GO" id="GO:0003700">
    <property type="term" value="F:DNA-binding transcription factor activity"/>
    <property type="evidence" value="ECO:0007669"/>
    <property type="project" value="InterPro"/>
</dbReference>
<keyword evidence="2" id="KW-0238">DNA-binding</keyword>
<sequence length="254" mass="27793">MATPVSITRDSSQTDRAILGIRDLVLRGEFKGGERLAEVELAERIGVSRTPIRAALQKLEEEGLLELAQPTGYIVRRFTETDLDDAIEVRGTIEALAARLAAERGTSRVVLGQMRECLAEIDAVLAEKMVDLEHLNRYAAANARFHQLMLEAAGSEIIERSLKRVVSLPFASPSAFVLAQSKIPDAFDLLKIAQAQHHDIVDAIGARAGARAEALVKEHARIARKNLELALLHADALDYVVGGSLIRRYADDGR</sequence>
<evidence type="ECO:0000259" key="4">
    <source>
        <dbReference type="PROSITE" id="PS50949"/>
    </source>
</evidence>
<evidence type="ECO:0000256" key="1">
    <source>
        <dbReference type="ARBA" id="ARBA00023015"/>
    </source>
</evidence>
<comment type="caution">
    <text evidence="5">The sequence shown here is derived from an EMBL/GenBank/DDBJ whole genome shotgun (WGS) entry which is preliminary data.</text>
</comment>
<accession>A0A418WW81</accession>
<dbReference type="PROSITE" id="PS50949">
    <property type="entry name" value="HTH_GNTR"/>
    <property type="match status" value="1"/>
</dbReference>
<evidence type="ECO:0000313" key="5">
    <source>
        <dbReference type="EMBL" id="RJF96923.1"/>
    </source>
</evidence>
<dbReference type="SMART" id="SM00895">
    <property type="entry name" value="FCD"/>
    <property type="match status" value="1"/>
</dbReference>
<dbReference type="Gene3D" id="1.10.10.10">
    <property type="entry name" value="Winged helix-like DNA-binding domain superfamily/Winged helix DNA-binding domain"/>
    <property type="match status" value="1"/>
</dbReference>
<dbReference type="SMART" id="SM00345">
    <property type="entry name" value="HTH_GNTR"/>
    <property type="match status" value="1"/>
</dbReference>
<protein>
    <submittedName>
        <fullName evidence="5">GntR family transcriptional regulator</fullName>
    </submittedName>
</protein>
<dbReference type="Proteomes" id="UP000285190">
    <property type="component" value="Unassembled WGS sequence"/>
</dbReference>
<proteinExistence type="predicted"/>
<dbReference type="InterPro" id="IPR000524">
    <property type="entry name" value="Tscrpt_reg_HTH_GntR"/>
</dbReference>
<dbReference type="Gene3D" id="1.20.120.530">
    <property type="entry name" value="GntR ligand-binding domain-like"/>
    <property type="match status" value="1"/>
</dbReference>
<keyword evidence="3" id="KW-0804">Transcription</keyword>
<dbReference type="EMBL" id="QYUN01000003">
    <property type="protein sequence ID" value="RJF96923.1"/>
    <property type="molecule type" value="Genomic_DNA"/>
</dbReference>
<dbReference type="Pfam" id="PF07729">
    <property type="entry name" value="FCD"/>
    <property type="match status" value="1"/>
</dbReference>
<dbReference type="OrthoDB" id="8680857at2"/>
<dbReference type="InterPro" id="IPR036390">
    <property type="entry name" value="WH_DNA-bd_sf"/>
</dbReference>